<dbReference type="Proteomes" id="UP000216354">
    <property type="component" value="Unassembled WGS sequence"/>
</dbReference>
<evidence type="ECO:0000313" key="2">
    <source>
        <dbReference type="EMBL" id="OZI35316.1"/>
    </source>
</evidence>
<evidence type="ECO:0008006" key="6">
    <source>
        <dbReference type="Google" id="ProtNLM"/>
    </source>
</evidence>
<dbReference type="Proteomes" id="UP000217005">
    <property type="component" value="Unassembled WGS sequence"/>
</dbReference>
<reference evidence="2 5" key="2">
    <citation type="submission" date="2017-05" db="EMBL/GenBank/DDBJ databases">
        <title>Complete and WGS of Bordetella genogroups.</title>
        <authorList>
            <person name="Spilker T."/>
            <person name="LiPuma J."/>
        </authorList>
    </citation>
    <scope>NUCLEOTIDE SEQUENCE [LARGE SCALE GENOMIC DNA]</scope>
    <source>
        <strain evidence="2 5">AU17610</strain>
    </source>
</reference>
<keyword evidence="1" id="KW-0732">Signal</keyword>
<protein>
    <recommendedName>
        <fullName evidence="6">Lipoprotein</fullName>
    </recommendedName>
</protein>
<keyword evidence="4" id="KW-1185">Reference proteome</keyword>
<accession>A0A261SD86</accession>
<dbReference type="RefSeq" id="WP_094826125.1">
    <property type="nucleotide sequence ID" value="NZ_NEVL01000003.1"/>
</dbReference>
<gene>
    <name evidence="3" type="ORF">CAL27_14760</name>
    <name evidence="2" type="ORF">CEG14_09450</name>
</gene>
<sequence length="131" mass="14119">MTTIKTLRSTTAAVALLILAGCAVTPSASQRAPSAEETAELGRVKDDYGAGRYGEVIRRVARSDVLASAPDATRIEALKLQSFSYCMSNYAQLCRDGFSRILQLDPNFTLAPSEAGHPQWGPVFEQARAAR</sequence>
<proteinExistence type="predicted"/>
<name>A0A261SD86_9BORD</name>
<feature type="chain" id="PRO_5013260876" description="Lipoprotein" evidence="1">
    <location>
        <begin position="32"/>
        <end position="131"/>
    </location>
</feature>
<reference evidence="3 4" key="1">
    <citation type="submission" date="2017-05" db="EMBL/GenBank/DDBJ databases">
        <title>Complete and WGS of Bordetella genogroups.</title>
        <authorList>
            <person name="Spilker T."/>
            <person name="Lipuma J."/>
        </authorList>
    </citation>
    <scope>NUCLEOTIDE SEQUENCE [LARGE SCALE GENOMIC DNA]</scope>
    <source>
        <strain evidence="3 4">AU9795</strain>
    </source>
</reference>
<dbReference type="AlphaFoldDB" id="A0A261SD86"/>
<feature type="signal peptide" evidence="1">
    <location>
        <begin position="1"/>
        <end position="31"/>
    </location>
</feature>
<evidence type="ECO:0000313" key="4">
    <source>
        <dbReference type="Proteomes" id="UP000216354"/>
    </source>
</evidence>
<dbReference type="NCBIfam" id="NF038027">
    <property type="entry name" value="TssQ_fam"/>
    <property type="match status" value="1"/>
</dbReference>
<comment type="caution">
    <text evidence="2">The sequence shown here is derived from an EMBL/GenBank/DDBJ whole genome shotgun (WGS) entry which is preliminary data.</text>
</comment>
<dbReference type="OrthoDB" id="8590585at2"/>
<organism evidence="2 5">
    <name type="scientific">Bordetella genomosp. 1</name>
    <dbReference type="NCBI Taxonomy" id="1395607"/>
    <lineage>
        <taxon>Bacteria</taxon>
        <taxon>Pseudomonadati</taxon>
        <taxon>Pseudomonadota</taxon>
        <taxon>Betaproteobacteria</taxon>
        <taxon>Burkholderiales</taxon>
        <taxon>Alcaligenaceae</taxon>
        <taxon>Bordetella</taxon>
    </lineage>
</organism>
<evidence type="ECO:0000256" key="1">
    <source>
        <dbReference type="SAM" id="SignalP"/>
    </source>
</evidence>
<dbReference type="PROSITE" id="PS51257">
    <property type="entry name" value="PROKAR_LIPOPROTEIN"/>
    <property type="match status" value="1"/>
</dbReference>
<dbReference type="EMBL" id="NEVR01000003">
    <property type="protein sequence ID" value="OZI63856.1"/>
    <property type="molecule type" value="Genomic_DNA"/>
</dbReference>
<dbReference type="InterPro" id="IPR047780">
    <property type="entry name" value="TssQ-like"/>
</dbReference>
<dbReference type="EMBL" id="NEVL01000003">
    <property type="protein sequence ID" value="OZI35316.1"/>
    <property type="molecule type" value="Genomic_DNA"/>
</dbReference>
<evidence type="ECO:0000313" key="3">
    <source>
        <dbReference type="EMBL" id="OZI63856.1"/>
    </source>
</evidence>
<evidence type="ECO:0000313" key="5">
    <source>
        <dbReference type="Proteomes" id="UP000217005"/>
    </source>
</evidence>